<evidence type="ECO:0000256" key="5">
    <source>
        <dbReference type="SAM" id="Coils"/>
    </source>
</evidence>
<sequence length="963" mass="110657">MTNYHAKYYAYELSRIGGSGLDRLGRTLFDACVDLNPHQIEAALFAIRSPISKGVLLADEVGLGKTIEAGLVLCQYWAERRRRLLVICPASLRKQWALELSDKFNLPSFVLDAKTFRDRQRNGNRDPFNNEGVIVCSMHYAANKANNIGTIPWDLVVIDEAHKLRNSYRQSNQIGQKIRFATEDRKKLLLTATPLQNSLLELYGLSTLIDERLFGELAAFRSQYLNYGGDIPGLRDRLTTFCRRTLRSQVVEFIPFTERKLVTRPFRPTDQEHNLYEAVSAYLKRDETYALPSGQKHLLILLVRKVLASSPHAVAGTLEIMRDRLLRLHEETKNNLKARELLLSDEEIDDDLLDELLEDEEDDIVDADIAAAGASSEASEQRIDLDKLAHEISELEDYIRWARTIGIDTKAKTLLTALKIGFAKMEEMGAAQKAVVFTESRRTQSWLKDFLEGNGYAGEVLTFNGTNKDDASGQIYQEWLAANRNTGRVSNSKQIDLRTAIIDRFRSDARILIATEAGAEGLNLQFCSAVINFDLPWNPQRIEQRIGRCHRYGQKHDVVVINFLNERNEADRRVYELLDKKFNLFTGVFGVSDDVLGSIESGVDFEHRVLDIYQQCRTEEEIRLAFEGLQAELDDQIQTRMRDTRRLLMENFDEDVHTRLKVNLSGTQEKLDRIGKLFWDLTKHTLPEYALFDDADLSFILNSSPVSGVLPGRYHLISKNRENVPGDYLYRLGHPLGEYVIRRGTEYECPLREVRFDITNHPTKISVVEGLKGNSGWLTLRHLRIDSFDSEEFLLFTAVDDAGDNIDHEACEKLFGCSGQVFPTDTLPVPIDNRLSGDSQRYAEATIARNLEENNRHFNEACQQLDKWAEDMEMALQKELDDVKRQVRDLQRRSRQASTMEEQHGIQEEIVKLERKKRTLREKIFDMEDEITAKRDQLVEELVKRMQQRTTITPVFTIRWRVI</sequence>
<dbReference type="Pfam" id="PF00176">
    <property type="entry name" value="SNF2-rel_dom"/>
    <property type="match status" value="1"/>
</dbReference>
<dbReference type="Gene3D" id="3.40.50.10810">
    <property type="entry name" value="Tandem AAA-ATPase domain"/>
    <property type="match status" value="1"/>
</dbReference>
<feature type="domain" description="Helicase C-terminal" evidence="7">
    <location>
        <begin position="424"/>
        <end position="596"/>
    </location>
</feature>
<feature type="coiled-coil region" evidence="5">
    <location>
        <begin position="873"/>
        <end position="937"/>
    </location>
</feature>
<dbReference type="InterPro" id="IPR001650">
    <property type="entry name" value="Helicase_C-like"/>
</dbReference>
<keyword evidence="2" id="KW-0378">Hydrolase</keyword>
<dbReference type="SMART" id="SM00487">
    <property type="entry name" value="DEXDc"/>
    <property type="match status" value="1"/>
</dbReference>
<keyword evidence="5" id="KW-0175">Coiled coil</keyword>
<reference evidence="8" key="1">
    <citation type="journal article" date="2020" name="Biotechnol. Biofuels">
        <title>New insights from the biogas microbiome by comprehensive genome-resolved metagenomics of nearly 1600 species originating from multiple anaerobic digesters.</title>
        <authorList>
            <person name="Campanaro S."/>
            <person name="Treu L."/>
            <person name="Rodriguez-R L.M."/>
            <person name="Kovalovszki A."/>
            <person name="Ziels R.M."/>
            <person name="Maus I."/>
            <person name="Zhu X."/>
            <person name="Kougias P.G."/>
            <person name="Basile A."/>
            <person name="Luo G."/>
            <person name="Schluter A."/>
            <person name="Konstantinidis K.T."/>
            <person name="Angelidaki I."/>
        </authorList>
    </citation>
    <scope>NUCLEOTIDE SEQUENCE</scope>
    <source>
        <strain evidence="8">AS06rmzACSIP_7</strain>
    </source>
</reference>
<dbReference type="InterPro" id="IPR057342">
    <property type="entry name" value="DEXDc_RapA"/>
</dbReference>
<organism evidence="8 9">
    <name type="scientific">Syntrophorhabdus aromaticivorans</name>
    <dbReference type="NCBI Taxonomy" id="328301"/>
    <lineage>
        <taxon>Bacteria</taxon>
        <taxon>Pseudomonadati</taxon>
        <taxon>Thermodesulfobacteriota</taxon>
        <taxon>Syntrophorhabdia</taxon>
        <taxon>Syntrophorhabdales</taxon>
        <taxon>Syntrophorhabdaceae</taxon>
        <taxon>Syntrophorhabdus</taxon>
    </lineage>
</organism>
<dbReference type="InterPro" id="IPR000330">
    <property type="entry name" value="SNF2_N"/>
</dbReference>
<evidence type="ECO:0000313" key="8">
    <source>
        <dbReference type="EMBL" id="NLW34454.1"/>
    </source>
</evidence>
<proteinExistence type="predicted"/>
<dbReference type="PROSITE" id="PS51194">
    <property type="entry name" value="HELICASE_CTER"/>
    <property type="match status" value="1"/>
</dbReference>
<evidence type="ECO:0000313" key="9">
    <source>
        <dbReference type="Proteomes" id="UP000777265"/>
    </source>
</evidence>
<accession>A0A971M2H5</accession>
<feature type="domain" description="Helicase ATP-binding" evidence="6">
    <location>
        <begin position="46"/>
        <end position="212"/>
    </location>
</feature>
<keyword evidence="4" id="KW-0067">ATP-binding</keyword>
<evidence type="ECO:0000259" key="7">
    <source>
        <dbReference type="PROSITE" id="PS51194"/>
    </source>
</evidence>
<name>A0A971M2H5_9BACT</name>
<dbReference type="PANTHER" id="PTHR10799">
    <property type="entry name" value="SNF2/RAD54 HELICASE FAMILY"/>
    <property type="match status" value="1"/>
</dbReference>
<dbReference type="InterPro" id="IPR049730">
    <property type="entry name" value="SNF2/RAD54-like_C"/>
</dbReference>
<dbReference type="Proteomes" id="UP000777265">
    <property type="component" value="Unassembled WGS sequence"/>
</dbReference>
<dbReference type="CDD" id="cd18011">
    <property type="entry name" value="DEXDc_RapA"/>
    <property type="match status" value="1"/>
</dbReference>
<comment type="caution">
    <text evidence="8">The sequence shown here is derived from an EMBL/GenBank/DDBJ whole genome shotgun (WGS) entry which is preliminary data.</text>
</comment>
<dbReference type="GO" id="GO:0005524">
    <property type="term" value="F:ATP binding"/>
    <property type="evidence" value="ECO:0007669"/>
    <property type="project" value="UniProtKB-KW"/>
</dbReference>
<dbReference type="SMART" id="SM00490">
    <property type="entry name" value="HELICc"/>
    <property type="match status" value="1"/>
</dbReference>
<dbReference type="InterPro" id="IPR038718">
    <property type="entry name" value="SNF2-like_sf"/>
</dbReference>
<dbReference type="GO" id="GO:0016787">
    <property type="term" value="F:hydrolase activity"/>
    <property type="evidence" value="ECO:0007669"/>
    <property type="project" value="UniProtKB-KW"/>
</dbReference>
<reference evidence="8" key="2">
    <citation type="submission" date="2020-01" db="EMBL/GenBank/DDBJ databases">
        <authorList>
            <person name="Campanaro S."/>
        </authorList>
    </citation>
    <scope>NUCLEOTIDE SEQUENCE</scope>
    <source>
        <strain evidence="8">AS06rmzACSIP_7</strain>
    </source>
</reference>
<evidence type="ECO:0000256" key="4">
    <source>
        <dbReference type="ARBA" id="ARBA00022840"/>
    </source>
</evidence>
<evidence type="ECO:0000256" key="1">
    <source>
        <dbReference type="ARBA" id="ARBA00022741"/>
    </source>
</evidence>
<dbReference type="AlphaFoldDB" id="A0A971M2H5"/>
<dbReference type="CDD" id="cd18793">
    <property type="entry name" value="SF2_C_SNF"/>
    <property type="match status" value="1"/>
</dbReference>
<dbReference type="InterPro" id="IPR014001">
    <property type="entry name" value="Helicase_ATP-bd"/>
</dbReference>
<gene>
    <name evidence="8" type="ORF">GXY80_03080</name>
</gene>
<dbReference type="Gene3D" id="3.40.50.300">
    <property type="entry name" value="P-loop containing nucleotide triphosphate hydrolases"/>
    <property type="match status" value="1"/>
</dbReference>
<evidence type="ECO:0000259" key="6">
    <source>
        <dbReference type="PROSITE" id="PS51192"/>
    </source>
</evidence>
<dbReference type="EMBL" id="JAAYEE010000053">
    <property type="protein sequence ID" value="NLW34454.1"/>
    <property type="molecule type" value="Genomic_DNA"/>
</dbReference>
<keyword evidence="1" id="KW-0547">Nucleotide-binding</keyword>
<dbReference type="SUPFAM" id="SSF52540">
    <property type="entry name" value="P-loop containing nucleoside triphosphate hydrolases"/>
    <property type="match status" value="2"/>
</dbReference>
<dbReference type="PROSITE" id="PS51192">
    <property type="entry name" value="HELICASE_ATP_BIND_1"/>
    <property type="match status" value="1"/>
</dbReference>
<evidence type="ECO:0000256" key="3">
    <source>
        <dbReference type="ARBA" id="ARBA00022806"/>
    </source>
</evidence>
<dbReference type="Pfam" id="PF00271">
    <property type="entry name" value="Helicase_C"/>
    <property type="match status" value="1"/>
</dbReference>
<keyword evidence="3 8" id="KW-0347">Helicase</keyword>
<dbReference type="InterPro" id="IPR027417">
    <property type="entry name" value="P-loop_NTPase"/>
</dbReference>
<protein>
    <submittedName>
        <fullName evidence="8">DEAD/DEAH box helicase family protein</fullName>
    </submittedName>
</protein>
<dbReference type="GO" id="GO:0004386">
    <property type="term" value="F:helicase activity"/>
    <property type="evidence" value="ECO:0007669"/>
    <property type="project" value="UniProtKB-KW"/>
</dbReference>
<evidence type="ECO:0000256" key="2">
    <source>
        <dbReference type="ARBA" id="ARBA00022801"/>
    </source>
</evidence>